<dbReference type="EMBL" id="JARKHS020023491">
    <property type="protein sequence ID" value="KAK8768757.1"/>
    <property type="molecule type" value="Genomic_DNA"/>
</dbReference>
<evidence type="ECO:0000313" key="3">
    <source>
        <dbReference type="Proteomes" id="UP001321473"/>
    </source>
</evidence>
<feature type="region of interest" description="Disordered" evidence="1">
    <location>
        <begin position="101"/>
        <end position="129"/>
    </location>
</feature>
<accession>A0AAQ4E217</accession>
<comment type="caution">
    <text evidence="2">The sequence shown here is derived from an EMBL/GenBank/DDBJ whole genome shotgun (WGS) entry which is preliminary data.</text>
</comment>
<keyword evidence="3" id="KW-1185">Reference proteome</keyword>
<dbReference type="AlphaFoldDB" id="A0AAQ4E217"/>
<sequence>MQPSIFNEAFDHSPEGSAPEKKQLSEGLLGVGLLTVSDTTARTPESRRGDSDEDEEEWADHVMSKIRGRPIPPTPPASPRAMQSAVEVQGEPWEAPVVSRKENVESARDMSAERDAGADVMGDRSATQPQLQEFRRTADVTTLKHLVHTVGQPLEWVPSSWKLFILKTGGNEKH</sequence>
<feature type="region of interest" description="Disordered" evidence="1">
    <location>
        <begin position="1"/>
        <end position="59"/>
    </location>
</feature>
<gene>
    <name evidence="2" type="ORF">V5799_014778</name>
</gene>
<name>A0AAQ4E217_AMBAM</name>
<reference evidence="2 3" key="1">
    <citation type="journal article" date="2023" name="Arcadia Sci">
        <title>De novo assembly of a long-read Amblyomma americanum tick genome.</title>
        <authorList>
            <person name="Chou S."/>
            <person name="Poskanzer K.E."/>
            <person name="Rollins M."/>
            <person name="Thuy-Boun P.S."/>
        </authorList>
    </citation>
    <scope>NUCLEOTIDE SEQUENCE [LARGE SCALE GENOMIC DNA]</scope>
    <source>
        <strain evidence="2">F_SG_1</strain>
        <tissue evidence="2">Salivary glands</tissue>
    </source>
</reference>
<evidence type="ECO:0000313" key="2">
    <source>
        <dbReference type="EMBL" id="KAK8768757.1"/>
    </source>
</evidence>
<feature type="compositionally biased region" description="Basic and acidic residues" evidence="1">
    <location>
        <begin position="9"/>
        <end position="24"/>
    </location>
</feature>
<organism evidence="2 3">
    <name type="scientific">Amblyomma americanum</name>
    <name type="common">Lone star tick</name>
    <dbReference type="NCBI Taxonomy" id="6943"/>
    <lineage>
        <taxon>Eukaryota</taxon>
        <taxon>Metazoa</taxon>
        <taxon>Ecdysozoa</taxon>
        <taxon>Arthropoda</taxon>
        <taxon>Chelicerata</taxon>
        <taxon>Arachnida</taxon>
        <taxon>Acari</taxon>
        <taxon>Parasitiformes</taxon>
        <taxon>Ixodida</taxon>
        <taxon>Ixodoidea</taxon>
        <taxon>Ixodidae</taxon>
        <taxon>Amblyomminae</taxon>
        <taxon>Amblyomma</taxon>
    </lineage>
</organism>
<dbReference type="Proteomes" id="UP001321473">
    <property type="component" value="Unassembled WGS sequence"/>
</dbReference>
<protein>
    <submittedName>
        <fullName evidence="2">Uncharacterized protein</fullName>
    </submittedName>
</protein>
<feature type="compositionally biased region" description="Basic and acidic residues" evidence="1">
    <location>
        <begin position="101"/>
        <end position="117"/>
    </location>
</feature>
<evidence type="ECO:0000256" key="1">
    <source>
        <dbReference type="SAM" id="MobiDB-lite"/>
    </source>
</evidence>
<proteinExistence type="predicted"/>